<evidence type="ECO:0000313" key="3">
    <source>
        <dbReference type="EMBL" id="CAB3263069.1"/>
    </source>
</evidence>
<feature type="compositionally biased region" description="Polar residues" evidence="1">
    <location>
        <begin position="199"/>
        <end position="222"/>
    </location>
</feature>
<evidence type="ECO:0000256" key="1">
    <source>
        <dbReference type="SAM" id="MobiDB-lite"/>
    </source>
</evidence>
<keyword evidence="2" id="KW-1133">Transmembrane helix</keyword>
<dbReference type="EMBL" id="LR787207">
    <property type="protein sequence ID" value="CAB3263069.1"/>
    <property type="molecule type" value="mRNA"/>
</dbReference>
<sequence>MDLNRVIRVISILSVACGGESLANLQAYSSESKNLTMDKMYEVAESVFTNKLKQNAALEQNCGLNKYFSTATDRCEDCIKLCREDNVVMCQNYCPSVYNKVYEIEPILNELQIYRFVGIGFAILLLLMLIFTMYLCCCRTRKSKQKKDVELGKQLYKSVSTSTVQSSRSDESEKQLLPKKKNNDANPVGNEIGVANFPRQRTQSESQAPFAPNNFSPSVDQSNEIHDTGGSQNNKYEKTVNVNNTPMYH</sequence>
<keyword evidence="2" id="KW-0472">Membrane</keyword>
<feature type="transmembrane region" description="Helical" evidence="2">
    <location>
        <begin position="113"/>
        <end position="137"/>
    </location>
</feature>
<reference evidence="3" key="1">
    <citation type="submission" date="2020-04" db="EMBL/GenBank/DDBJ databases">
        <authorList>
            <person name="Neveu A P."/>
        </authorList>
    </citation>
    <scope>NUCLEOTIDE SEQUENCE</scope>
    <source>
        <tissue evidence="3">Whole embryo</tissue>
    </source>
</reference>
<proteinExistence type="evidence at transcript level"/>
<keyword evidence="2" id="KW-0812">Transmembrane</keyword>
<name>A0A6F9DIV4_9ASCI</name>
<feature type="compositionally biased region" description="Polar residues" evidence="1">
    <location>
        <begin position="229"/>
        <end position="249"/>
    </location>
</feature>
<dbReference type="AlphaFoldDB" id="A0A6F9DIV4"/>
<organism evidence="3">
    <name type="scientific">Phallusia mammillata</name>
    <dbReference type="NCBI Taxonomy" id="59560"/>
    <lineage>
        <taxon>Eukaryota</taxon>
        <taxon>Metazoa</taxon>
        <taxon>Chordata</taxon>
        <taxon>Tunicata</taxon>
        <taxon>Ascidiacea</taxon>
        <taxon>Phlebobranchia</taxon>
        <taxon>Ascidiidae</taxon>
        <taxon>Phallusia</taxon>
    </lineage>
</organism>
<evidence type="ECO:0000256" key="2">
    <source>
        <dbReference type="SAM" id="Phobius"/>
    </source>
</evidence>
<protein>
    <submittedName>
        <fullName evidence="3">Uncharacterized protein LOC100187392</fullName>
    </submittedName>
</protein>
<gene>
    <name evidence="3" type="primary">LOC100187392-001</name>
</gene>
<accession>A0A6F9DIV4</accession>
<feature type="region of interest" description="Disordered" evidence="1">
    <location>
        <begin position="162"/>
        <end position="249"/>
    </location>
</feature>